<sequence length="666" mass="74760">MTQQPLFDIPKGSVLELDGQELLVTGLERAGYAVECQDTGECLTLSVARIEAAIRGRDCEVLEPADAERRKALLEFTGGYHRLEQFSAPVRLEAQRRLALVLAMDELAANGYKITQRSMSTHGEHRNALILRANKIAPQLKFIKKGSEKKPKPLFPIAEGRTLAKFRDLYHRYGGNPVVLADREHLKGYRTSRLVPWQERFIDFALNHWQDKRKPQLAPLVRDAAKVFHRTAAEMAQCINFPSVTTLRQRAKAFSDVATEFGRGGKRQATNKKGAGSTDVRALRYGEKFEWDQVYLSIFTNGSGVVQAEPIDPDDVPKKLADNEIRRCWLHVILDVATREALGWVISETADSDHSLALLRMATRDKTKEKVRYGCKEDPAPPVRLGLGLADNGSATRNGRVYAAQLGMGMTVMTGRAYHATDKPYIERFFGTMQGQILNFLPGYTGSYPGELTGYNPKPSAEVSHDQLMGVITRYLVDEYPFQPHYGTGMFGATPRQKREEALKRYGRIKSPSQHERCLYLGTKIRASTTSEGVKAFNIPFNSSELQKFADGKSKSVTIHLDPDDLRTVLITAEGLEAVLEAQLRMTLFKDQTLEEAIELMEAATKANPKLRALHREQLEEAKTRRVRDSCYFKDSRDWSCPRFSGHSGGCGLSCDELARRTHLQP</sequence>
<reference evidence="1 2" key="1">
    <citation type="submission" date="2018-03" db="EMBL/GenBank/DDBJ databases">
        <authorList>
            <person name="Keele B.F."/>
        </authorList>
    </citation>
    <scope>NUCLEOTIDE SEQUENCE [LARGE SCALE GENOMIC DNA]</scope>
    <source>
        <strain evidence="1 2">CECT 8504</strain>
    </source>
</reference>
<dbReference type="AlphaFoldDB" id="A0A2R8BZ07"/>
<dbReference type="InterPro" id="IPR036397">
    <property type="entry name" value="RNaseH_sf"/>
</dbReference>
<protein>
    <recommendedName>
        <fullName evidence="3">Integrase catalytic domain-containing protein</fullName>
    </recommendedName>
</protein>
<gene>
    <name evidence="1" type="ORF">PAA8504_03241</name>
</gene>
<evidence type="ECO:0000313" key="2">
    <source>
        <dbReference type="Proteomes" id="UP000244912"/>
    </source>
</evidence>
<name>A0A2R8BZ07_9RHOB</name>
<evidence type="ECO:0008006" key="3">
    <source>
        <dbReference type="Google" id="ProtNLM"/>
    </source>
</evidence>
<accession>A0A2R8BZ07</accession>
<evidence type="ECO:0000313" key="1">
    <source>
        <dbReference type="EMBL" id="SPJ25390.1"/>
    </source>
</evidence>
<dbReference type="GO" id="GO:0003676">
    <property type="term" value="F:nucleic acid binding"/>
    <property type="evidence" value="ECO:0007669"/>
    <property type="project" value="InterPro"/>
</dbReference>
<dbReference type="Gene3D" id="3.30.420.10">
    <property type="entry name" value="Ribonuclease H-like superfamily/Ribonuclease H"/>
    <property type="match status" value="1"/>
</dbReference>
<keyword evidence="2" id="KW-1185">Reference proteome</keyword>
<organism evidence="1 2">
    <name type="scientific">Palleronia abyssalis</name>
    <dbReference type="NCBI Taxonomy" id="1501240"/>
    <lineage>
        <taxon>Bacteria</taxon>
        <taxon>Pseudomonadati</taxon>
        <taxon>Pseudomonadota</taxon>
        <taxon>Alphaproteobacteria</taxon>
        <taxon>Rhodobacterales</taxon>
        <taxon>Roseobacteraceae</taxon>
        <taxon>Palleronia</taxon>
    </lineage>
</organism>
<dbReference type="InterPro" id="IPR012337">
    <property type="entry name" value="RNaseH-like_sf"/>
</dbReference>
<dbReference type="Proteomes" id="UP000244912">
    <property type="component" value="Unassembled WGS sequence"/>
</dbReference>
<proteinExistence type="predicted"/>
<dbReference type="SUPFAM" id="SSF53098">
    <property type="entry name" value="Ribonuclease H-like"/>
    <property type="match status" value="1"/>
</dbReference>
<dbReference type="EMBL" id="ONZF01000008">
    <property type="protein sequence ID" value="SPJ25390.1"/>
    <property type="molecule type" value="Genomic_DNA"/>
</dbReference>